<dbReference type="SMART" id="SM00985">
    <property type="entry name" value="UBA_e1_C"/>
    <property type="match status" value="1"/>
</dbReference>
<dbReference type="Pfam" id="PF10585">
    <property type="entry name" value="UBA_E1_SCCH"/>
    <property type="match status" value="1"/>
</dbReference>
<keyword evidence="8" id="KW-0067">ATP-binding</keyword>
<dbReference type="GO" id="GO:0016925">
    <property type="term" value="P:protein sumoylation"/>
    <property type="evidence" value="ECO:0007669"/>
    <property type="project" value="TreeGrafter"/>
</dbReference>
<evidence type="ECO:0000256" key="7">
    <source>
        <dbReference type="ARBA" id="ARBA00022786"/>
    </source>
</evidence>
<dbReference type="InterPro" id="IPR019572">
    <property type="entry name" value="UBA_E1_SCCH"/>
</dbReference>
<accession>A0AAW2ZDS1</accession>
<keyword evidence="5" id="KW-0436">Ligase</keyword>
<evidence type="ECO:0000313" key="11">
    <source>
        <dbReference type="EMBL" id="KAL0487513.1"/>
    </source>
</evidence>
<dbReference type="InterPro" id="IPR018075">
    <property type="entry name" value="UBQ-activ_enz_E1"/>
</dbReference>
<evidence type="ECO:0000256" key="1">
    <source>
        <dbReference type="ARBA" id="ARBA00000488"/>
    </source>
</evidence>
<dbReference type="GO" id="GO:0019948">
    <property type="term" value="F:SUMO activating enzyme activity"/>
    <property type="evidence" value="ECO:0007669"/>
    <property type="project" value="TreeGrafter"/>
</dbReference>
<name>A0AAW2ZDS1_9EUKA</name>
<dbReference type="PANTHER" id="PTHR10953:SF4">
    <property type="entry name" value="UBIQUITIN-ACTIVATING ENZYME E1 C-TERMINAL DOMAIN-CONTAINING PROTEIN"/>
    <property type="match status" value="1"/>
</dbReference>
<dbReference type="InterPro" id="IPR035985">
    <property type="entry name" value="Ubiquitin-activating_enz"/>
</dbReference>
<dbReference type="EC" id="6.2.1.45" evidence="4"/>
<evidence type="ECO:0000256" key="8">
    <source>
        <dbReference type="ARBA" id="ARBA00022840"/>
    </source>
</evidence>
<dbReference type="Gene3D" id="3.40.50.12550">
    <property type="entry name" value="Ubiquitin-activating enzyme E1, inactive adenylation domain, subdomain 2"/>
    <property type="match status" value="1"/>
</dbReference>
<dbReference type="Pfam" id="PF09358">
    <property type="entry name" value="E1_UFD"/>
    <property type="match status" value="1"/>
</dbReference>
<evidence type="ECO:0000313" key="12">
    <source>
        <dbReference type="Proteomes" id="UP001431209"/>
    </source>
</evidence>
<proteinExistence type="inferred from homology"/>
<dbReference type="GO" id="GO:0005737">
    <property type="term" value="C:cytoplasm"/>
    <property type="evidence" value="ECO:0007669"/>
    <property type="project" value="TreeGrafter"/>
</dbReference>
<keyword evidence="12" id="KW-1185">Reference proteome</keyword>
<gene>
    <name evidence="11" type="ORF">AKO1_004176</name>
</gene>
<evidence type="ECO:0000256" key="2">
    <source>
        <dbReference type="ARBA" id="ARBA00004906"/>
    </source>
</evidence>
<dbReference type="InterPro" id="IPR000594">
    <property type="entry name" value="ThiF_NAD_FAD-bd"/>
</dbReference>
<dbReference type="Gene3D" id="1.10.10.2660">
    <property type="entry name" value="Ubiquitin-activating enzyme E1, SCCH domain"/>
    <property type="match status" value="1"/>
</dbReference>
<comment type="caution">
    <text evidence="11">The sequence shown here is derived from an EMBL/GenBank/DDBJ whole genome shotgun (WGS) entry which is preliminary data.</text>
</comment>
<evidence type="ECO:0000256" key="9">
    <source>
        <dbReference type="SAM" id="MobiDB-lite"/>
    </source>
</evidence>
<dbReference type="PRINTS" id="PR01849">
    <property type="entry name" value="UBIQUITINACT"/>
</dbReference>
<dbReference type="InterPro" id="IPR042063">
    <property type="entry name" value="Ubi_acti_E1_SCCH"/>
</dbReference>
<feature type="domain" description="Ubiquitin-activating enzyme E1 C-terminal" evidence="10">
    <location>
        <begin position="875"/>
        <end position="999"/>
    </location>
</feature>
<organism evidence="11 12">
    <name type="scientific">Acrasis kona</name>
    <dbReference type="NCBI Taxonomy" id="1008807"/>
    <lineage>
        <taxon>Eukaryota</taxon>
        <taxon>Discoba</taxon>
        <taxon>Heterolobosea</taxon>
        <taxon>Tetramitia</taxon>
        <taxon>Eutetramitia</taxon>
        <taxon>Acrasidae</taxon>
        <taxon>Acrasis</taxon>
    </lineage>
</organism>
<comment type="similarity">
    <text evidence="3">Belongs to the ubiquitin-activating E1 family.</text>
</comment>
<comment type="pathway">
    <text evidence="2">Protein modification; protein ubiquitination.</text>
</comment>
<evidence type="ECO:0000259" key="10">
    <source>
        <dbReference type="SMART" id="SM00985"/>
    </source>
</evidence>
<dbReference type="Proteomes" id="UP001431209">
    <property type="component" value="Unassembled WGS sequence"/>
</dbReference>
<sequence length="1029" mass="114894">MDSGRYDRQERVIGRAAMKNLSETKVLVVGLGGLGVETVKNLLLMGIKYITIWEDKDTTFLDLSSQFFLTIDDIGKNRAEASFKKLSQLNEYCDLSIKKGSLSELEHLCTQFSVVVFTDTFSSNLTTINQICRSSGVKFISAISRGIFGQIFVDFGDEFNVLDRDGEQPSTGIIVDLSIDKSNNTITVDTKDPDNLSAHGLNDGDEISIKNVQGLPDAQVCIKRVDPYKFSFFDPECVSYNNLGGGYWSQIKKPILLKFKSLEECIRHPKTDLLYDYSKMSHPGQLHLLSLSLSQFERENKQLPRSYHEGDASAVLLIANTINNEYRYVDQIDEDLFTLISMSCSGEINAMSTLLGGLVAQEVQKAVTQKFSPICQWFNFESVSSLPSSIPSHVSIEEPSRSSSSVLVFGEELQNLVQNQRIFLVGAGALGCEFLKNFAVSGVGTGAKGKVTVTDMDHIELSNLSRQFLFRQEHVGQPKSLIAAAACASMNNDMDISYMVDRVGRETESTFNDTFWSSLSLVVNALDNVDARLYIDSQCIRYMKPLLESGTLGTKANSQVIIPNQTESYGSKRDPEQKQFPECTIHSFPNVIQHTISWAKSVFNSLFESGVNQVNSFLKNPDAYMKGENGTNESSLLTLKDYLIIERPNNFDDCIKWSRCKFQSLFQDAIKDITTMNPKDSTTSSGALFWSGNKRFPTPLEYNKDDEQTFVFINSSARLLANVYSIQVPSDISRDYIHSLCSNTSLPVYVAPVIKKQEENSEPDAQQVAEQQNEHQNKINGLRQDVTGVISGTTPNMRSIEFDKDDDSNHHVDFLSSASNLRARCYNIPEIDAHETKGIAGNIIPAMITTTAMITGFVMLELYKVVGGRKMEGCRNSYVNTAVPFVTMSEPQEATKEVGGKYTIWEKINVDMGSDITIKELLSEINKRTGYSIMSITHGSDLLWLCVGFKDKQNAEASTVSDWVKNTSSLPKRSDTVKLRVLAMDTNSPSSDPFDLPPIIYKFKNFEGRKQKLAAMKKQALEKKKRNLD</sequence>
<dbReference type="SUPFAM" id="SSF69572">
    <property type="entry name" value="Activating enzymes of the ubiquitin-like proteins"/>
    <property type="match status" value="2"/>
</dbReference>
<protein>
    <recommendedName>
        <fullName evidence="4">E1 ubiquitin-activating enzyme</fullName>
        <ecNumber evidence="4">6.2.1.45</ecNumber>
    </recommendedName>
</protein>
<dbReference type="NCBIfam" id="TIGR01408">
    <property type="entry name" value="Ube1"/>
    <property type="match status" value="1"/>
</dbReference>
<comment type="catalytic activity">
    <reaction evidence="1">
        <text>ATP + ubiquitin + [E1 ubiquitin-activating enzyme]-L-cysteine = AMP + diphosphate + S-ubiquitinyl-[E1 ubiquitin-activating enzyme]-L-cysteine.</text>
        <dbReference type="EC" id="6.2.1.45"/>
    </reaction>
</comment>
<dbReference type="FunFam" id="3.40.50.720:FF:000015">
    <property type="entry name" value="Ubiquitin-activating enzyme E1 1"/>
    <property type="match status" value="1"/>
</dbReference>
<keyword evidence="7" id="KW-0833">Ubl conjugation pathway</keyword>
<dbReference type="Gene3D" id="3.10.290.60">
    <property type="entry name" value="Ubiquitin-activating enzyme E1, UFD domain"/>
    <property type="match status" value="1"/>
</dbReference>
<dbReference type="GO" id="GO:0031510">
    <property type="term" value="C:SUMO activating enzyme complex"/>
    <property type="evidence" value="ECO:0007669"/>
    <property type="project" value="TreeGrafter"/>
</dbReference>
<dbReference type="InterPro" id="IPR045886">
    <property type="entry name" value="ThiF/MoeB/HesA"/>
</dbReference>
<dbReference type="InterPro" id="IPR000011">
    <property type="entry name" value="UBQ/SUMO-activ_enz_E1-like"/>
</dbReference>
<dbReference type="GO" id="GO:0005524">
    <property type="term" value="F:ATP binding"/>
    <property type="evidence" value="ECO:0007669"/>
    <property type="project" value="UniProtKB-KW"/>
</dbReference>
<dbReference type="Gene3D" id="2.40.30.180">
    <property type="entry name" value="Ubiquitin-activating enzyme E1, FCCH domain"/>
    <property type="match status" value="1"/>
</dbReference>
<dbReference type="GO" id="GO:0004839">
    <property type="term" value="F:ubiquitin activating enzyme activity"/>
    <property type="evidence" value="ECO:0007669"/>
    <property type="project" value="UniProtKB-EC"/>
</dbReference>
<dbReference type="AlphaFoldDB" id="A0AAW2ZDS1"/>
<evidence type="ECO:0000256" key="4">
    <source>
        <dbReference type="ARBA" id="ARBA00012990"/>
    </source>
</evidence>
<dbReference type="InterPro" id="IPR018965">
    <property type="entry name" value="Ub-activating_enz_E1_C"/>
</dbReference>
<feature type="region of interest" description="Disordered" evidence="9">
    <location>
        <begin position="758"/>
        <end position="777"/>
    </location>
</feature>
<dbReference type="PANTHER" id="PTHR10953">
    <property type="entry name" value="UBIQUITIN-ACTIVATING ENZYME E1"/>
    <property type="match status" value="1"/>
</dbReference>
<dbReference type="EMBL" id="JAOPGA020001346">
    <property type="protein sequence ID" value="KAL0487513.1"/>
    <property type="molecule type" value="Genomic_DNA"/>
</dbReference>
<evidence type="ECO:0000256" key="5">
    <source>
        <dbReference type="ARBA" id="ARBA00022598"/>
    </source>
</evidence>
<dbReference type="InterPro" id="IPR042449">
    <property type="entry name" value="Ub-E1_IAD_1"/>
</dbReference>
<dbReference type="InterPro" id="IPR038252">
    <property type="entry name" value="UBA_E1_C_sf"/>
</dbReference>
<keyword evidence="6" id="KW-0547">Nucleotide-binding</keyword>
<dbReference type="Gene3D" id="3.40.50.720">
    <property type="entry name" value="NAD(P)-binding Rossmann-like Domain"/>
    <property type="match status" value="1"/>
</dbReference>
<dbReference type="Pfam" id="PF00899">
    <property type="entry name" value="ThiF"/>
    <property type="match status" value="2"/>
</dbReference>
<dbReference type="Gene3D" id="3.50.50.80">
    <property type="entry name" value="Ubiquitin-activating enzyme E1, inactive adenylation domain, subdomain 1"/>
    <property type="match status" value="1"/>
</dbReference>
<reference evidence="11 12" key="1">
    <citation type="submission" date="2024-03" db="EMBL/GenBank/DDBJ databases">
        <title>The Acrasis kona genome and developmental transcriptomes reveal deep origins of eukaryotic multicellular pathways.</title>
        <authorList>
            <person name="Sheikh S."/>
            <person name="Fu C.-J."/>
            <person name="Brown M.W."/>
            <person name="Baldauf S.L."/>
        </authorList>
    </citation>
    <scope>NUCLEOTIDE SEQUENCE [LARGE SCALE GENOMIC DNA]</scope>
    <source>
        <strain evidence="11 12">ATCC MYA-3509</strain>
    </source>
</reference>
<evidence type="ECO:0000256" key="6">
    <source>
        <dbReference type="ARBA" id="ARBA00022741"/>
    </source>
</evidence>
<dbReference type="InterPro" id="IPR042302">
    <property type="entry name" value="E1_FCCH_sf"/>
</dbReference>
<evidence type="ECO:0000256" key="3">
    <source>
        <dbReference type="ARBA" id="ARBA00005673"/>
    </source>
</evidence>